<evidence type="ECO:0000313" key="1">
    <source>
        <dbReference type="EMBL" id="SHO51885.1"/>
    </source>
</evidence>
<proteinExistence type="predicted"/>
<protein>
    <submittedName>
        <fullName evidence="1">Uncharacterized protein</fullName>
    </submittedName>
</protein>
<dbReference type="EMBL" id="FRFD01000010">
    <property type="protein sequence ID" value="SHO51885.1"/>
    <property type="molecule type" value="Genomic_DNA"/>
</dbReference>
<reference evidence="1 2" key="1">
    <citation type="submission" date="2016-12" db="EMBL/GenBank/DDBJ databases">
        <authorList>
            <person name="Song W.-J."/>
            <person name="Kurnit D.M."/>
        </authorList>
    </citation>
    <scope>NUCLEOTIDE SEQUENCE [LARGE SCALE GENOMIC DNA]</scope>
    <source>
        <strain evidence="1 2">DSM 12503</strain>
    </source>
</reference>
<dbReference type="Proteomes" id="UP000184612">
    <property type="component" value="Unassembled WGS sequence"/>
</dbReference>
<accession>A0A1M7YGX7</accession>
<keyword evidence="2" id="KW-1185">Reference proteome</keyword>
<evidence type="ECO:0000313" key="2">
    <source>
        <dbReference type="Proteomes" id="UP000184612"/>
    </source>
</evidence>
<name>A0A1M7YGX7_9FIRM</name>
<dbReference type="AlphaFoldDB" id="A0A1M7YGX7"/>
<sequence length="40" mass="4810">MNYVFETERLCFRKFKSADAEMLFSYLCEVTTILCTETKF</sequence>
<organism evidence="1 2">
    <name type="scientific">Anaerocolumna xylanovorans DSM 12503</name>
    <dbReference type="NCBI Taxonomy" id="1121345"/>
    <lineage>
        <taxon>Bacteria</taxon>
        <taxon>Bacillati</taxon>
        <taxon>Bacillota</taxon>
        <taxon>Clostridia</taxon>
        <taxon>Lachnospirales</taxon>
        <taxon>Lachnospiraceae</taxon>
        <taxon>Anaerocolumna</taxon>
    </lineage>
</organism>
<gene>
    <name evidence="1" type="ORF">SAMN02745217_03385</name>
</gene>